<feature type="transmembrane region" description="Helical" evidence="1">
    <location>
        <begin position="123"/>
        <end position="143"/>
    </location>
</feature>
<reference evidence="4" key="1">
    <citation type="submission" date="2016-10" db="EMBL/GenBank/DDBJ databases">
        <authorList>
            <person name="Varghese N."/>
            <person name="Submissions S."/>
        </authorList>
    </citation>
    <scope>NUCLEOTIDE SEQUENCE [LARGE SCALE GENOMIC DNA]</scope>
    <source>
        <strain evidence="4">DSM 25329</strain>
    </source>
</reference>
<dbReference type="GO" id="GO:0016020">
    <property type="term" value="C:membrane"/>
    <property type="evidence" value="ECO:0007669"/>
    <property type="project" value="InterPro"/>
</dbReference>
<dbReference type="OrthoDB" id="927174at2"/>
<feature type="transmembrane region" description="Helical" evidence="1">
    <location>
        <begin position="21"/>
        <end position="42"/>
    </location>
</feature>
<dbReference type="Proteomes" id="UP000198748">
    <property type="component" value="Unassembled WGS sequence"/>
</dbReference>
<sequence>MKKKALFEKLPDKIPSGSAPANALAAVAFLLFFNYITVGAHVFSNISLFLKATLLNAVILSAAYALQSRVAGYITRHYSDLPKTLIRVALSISVHALVSGGFMVLIAWLYIGQKIFGASLTVHTLVIIYVVNLAAIVLFTGLWETFDALGRWRQHEINTERLMKENVNGQLESLKAQISPHFLFNTLNSLSALIGEDPEKAEQFVDEMARVYRYLLQTNHSSVDQGDLGQLTTLKKELSFIESYGHLLKTRYGDGMKLYIHVEECFLDSRIPPLTLQLLVENAVKHNVIRASRPLTIFILSTVEGQLMVRNNLQKKNLTAGAENIESTHVGLTNIVTKYELLSEYRPGLPQPVIESNHEFFTVTLPLIS</sequence>
<evidence type="ECO:0000313" key="4">
    <source>
        <dbReference type="Proteomes" id="UP000198748"/>
    </source>
</evidence>
<dbReference type="GO" id="GO:0000155">
    <property type="term" value="F:phosphorelay sensor kinase activity"/>
    <property type="evidence" value="ECO:0007669"/>
    <property type="project" value="InterPro"/>
</dbReference>
<keyword evidence="1" id="KW-1133">Transmembrane helix</keyword>
<evidence type="ECO:0000313" key="3">
    <source>
        <dbReference type="EMBL" id="SDF52932.1"/>
    </source>
</evidence>
<dbReference type="RefSeq" id="WP_090153344.1">
    <property type="nucleotide sequence ID" value="NZ_FNAN01000011.1"/>
</dbReference>
<dbReference type="PANTHER" id="PTHR34220:SF7">
    <property type="entry name" value="SENSOR HISTIDINE KINASE YPDA"/>
    <property type="match status" value="1"/>
</dbReference>
<accession>A0A1G7LTU6</accession>
<dbReference type="Pfam" id="PF06580">
    <property type="entry name" value="His_kinase"/>
    <property type="match status" value="1"/>
</dbReference>
<evidence type="ECO:0000259" key="2">
    <source>
        <dbReference type="Pfam" id="PF06580"/>
    </source>
</evidence>
<evidence type="ECO:0000256" key="1">
    <source>
        <dbReference type="SAM" id="Phobius"/>
    </source>
</evidence>
<keyword evidence="4" id="KW-1185">Reference proteome</keyword>
<keyword evidence="3" id="KW-0808">Transferase</keyword>
<dbReference type="InterPro" id="IPR010559">
    <property type="entry name" value="Sig_transdc_His_kin_internal"/>
</dbReference>
<keyword evidence="1" id="KW-0472">Membrane</keyword>
<name>A0A1G7LTU6_9BACT</name>
<protein>
    <submittedName>
        <fullName evidence="3">Histidine kinase</fullName>
    </submittedName>
</protein>
<feature type="transmembrane region" description="Helical" evidence="1">
    <location>
        <begin position="48"/>
        <end position="67"/>
    </location>
</feature>
<dbReference type="InterPro" id="IPR050640">
    <property type="entry name" value="Bact_2-comp_sensor_kinase"/>
</dbReference>
<proteinExistence type="predicted"/>
<dbReference type="EMBL" id="FNAN01000011">
    <property type="protein sequence ID" value="SDF52932.1"/>
    <property type="molecule type" value="Genomic_DNA"/>
</dbReference>
<keyword evidence="1" id="KW-0812">Transmembrane</keyword>
<organism evidence="3 4">
    <name type="scientific">Dyadobacter soli</name>
    <dbReference type="NCBI Taxonomy" id="659014"/>
    <lineage>
        <taxon>Bacteria</taxon>
        <taxon>Pseudomonadati</taxon>
        <taxon>Bacteroidota</taxon>
        <taxon>Cytophagia</taxon>
        <taxon>Cytophagales</taxon>
        <taxon>Spirosomataceae</taxon>
        <taxon>Dyadobacter</taxon>
    </lineage>
</organism>
<keyword evidence="3" id="KW-0418">Kinase</keyword>
<gene>
    <name evidence="3" type="ORF">SAMN04487996_11178</name>
</gene>
<dbReference type="STRING" id="659014.SAMN04487996_11178"/>
<feature type="transmembrane region" description="Helical" evidence="1">
    <location>
        <begin position="88"/>
        <end position="111"/>
    </location>
</feature>
<dbReference type="PANTHER" id="PTHR34220">
    <property type="entry name" value="SENSOR HISTIDINE KINASE YPDA"/>
    <property type="match status" value="1"/>
</dbReference>
<feature type="domain" description="Signal transduction histidine kinase internal region" evidence="2">
    <location>
        <begin position="170"/>
        <end position="254"/>
    </location>
</feature>
<dbReference type="AlphaFoldDB" id="A0A1G7LTU6"/>